<feature type="domain" description="Retroviral polymerase SH3-like" evidence="1">
    <location>
        <begin position="55"/>
        <end position="107"/>
    </location>
</feature>
<sequence length="238" mass="27515">MRSYQLNFGQKPLQQPLILNNCTLTKNELKTPIEKWTGHEPSVAHLKIFGSLADYYIPKNKKIDSRARKGIFTGYSKIRKSYRIYDPQDGKIHEDQTVKIDENSKGSDLLNSSVFDQHVQDQITYRNKQQESDFFRITPTVCSTLEEPNTPENPEPIPESSGLPLKFGRIAGRTNEDIQEQHLINLREQEERLIASDNFEEHLRRLKMILNCLKQAGLCLNEKNVNLGQKLSLFLDMK</sequence>
<evidence type="ECO:0000313" key="3">
    <source>
        <dbReference type="Proteomes" id="UP001235939"/>
    </source>
</evidence>
<gene>
    <name evidence="2" type="ORF">LAZ67_15001046</name>
</gene>
<dbReference type="InterPro" id="IPR043128">
    <property type="entry name" value="Rev_trsase/Diguanyl_cyclase"/>
</dbReference>
<protein>
    <recommendedName>
        <fullName evidence="1">Retroviral polymerase SH3-like domain-containing protein</fullName>
    </recommendedName>
</protein>
<dbReference type="Pfam" id="PF25597">
    <property type="entry name" value="SH3_retrovirus"/>
    <property type="match status" value="1"/>
</dbReference>
<dbReference type="Gene3D" id="3.30.70.270">
    <property type="match status" value="1"/>
</dbReference>
<dbReference type="InterPro" id="IPR057670">
    <property type="entry name" value="SH3_retrovirus"/>
</dbReference>
<dbReference type="EMBL" id="CP092877">
    <property type="protein sequence ID" value="UYV77447.1"/>
    <property type="molecule type" value="Genomic_DNA"/>
</dbReference>
<name>A0ABY6LB36_9ARAC</name>
<proteinExistence type="predicted"/>
<dbReference type="Proteomes" id="UP001235939">
    <property type="component" value="Chromosome 15"/>
</dbReference>
<reference evidence="2 3" key="1">
    <citation type="submission" date="2022-01" db="EMBL/GenBank/DDBJ databases">
        <title>A chromosomal length assembly of Cordylochernes scorpioides.</title>
        <authorList>
            <person name="Zeh D."/>
            <person name="Zeh J."/>
        </authorList>
    </citation>
    <scope>NUCLEOTIDE SEQUENCE [LARGE SCALE GENOMIC DNA]</scope>
    <source>
        <strain evidence="2">IN4F17</strain>
        <tissue evidence="2">Whole Body</tissue>
    </source>
</reference>
<accession>A0ABY6LB36</accession>
<keyword evidence="3" id="KW-1185">Reference proteome</keyword>
<evidence type="ECO:0000313" key="2">
    <source>
        <dbReference type="EMBL" id="UYV77447.1"/>
    </source>
</evidence>
<organism evidence="2 3">
    <name type="scientific">Cordylochernes scorpioides</name>
    <dbReference type="NCBI Taxonomy" id="51811"/>
    <lineage>
        <taxon>Eukaryota</taxon>
        <taxon>Metazoa</taxon>
        <taxon>Ecdysozoa</taxon>
        <taxon>Arthropoda</taxon>
        <taxon>Chelicerata</taxon>
        <taxon>Arachnida</taxon>
        <taxon>Pseudoscorpiones</taxon>
        <taxon>Cheliferoidea</taxon>
        <taxon>Chernetidae</taxon>
        <taxon>Cordylochernes</taxon>
    </lineage>
</organism>
<evidence type="ECO:0000259" key="1">
    <source>
        <dbReference type="Pfam" id="PF25597"/>
    </source>
</evidence>